<sequence length="62" mass="7388">MVFFRGSLYHTVTQWKIVTQEKITRKNLFQALAIIELFKDNLKLSYKNSALIKEKQAEEKKQ</sequence>
<name>A0A0F9BKF6_9ZZZZ</name>
<protein>
    <submittedName>
        <fullName evidence="1">Uncharacterized protein</fullName>
    </submittedName>
</protein>
<dbReference type="AlphaFoldDB" id="A0A0F9BKF6"/>
<dbReference type="EMBL" id="LAZR01037371">
    <property type="protein sequence ID" value="KKL22389.1"/>
    <property type="molecule type" value="Genomic_DNA"/>
</dbReference>
<organism evidence="1">
    <name type="scientific">marine sediment metagenome</name>
    <dbReference type="NCBI Taxonomy" id="412755"/>
    <lineage>
        <taxon>unclassified sequences</taxon>
        <taxon>metagenomes</taxon>
        <taxon>ecological metagenomes</taxon>
    </lineage>
</organism>
<comment type="caution">
    <text evidence="1">The sequence shown here is derived from an EMBL/GenBank/DDBJ whole genome shotgun (WGS) entry which is preliminary data.</text>
</comment>
<gene>
    <name evidence="1" type="ORF">LCGC14_2435940</name>
</gene>
<evidence type="ECO:0000313" key="1">
    <source>
        <dbReference type="EMBL" id="KKL22389.1"/>
    </source>
</evidence>
<proteinExistence type="predicted"/>
<feature type="non-terminal residue" evidence="1">
    <location>
        <position position="62"/>
    </location>
</feature>
<accession>A0A0F9BKF6</accession>
<reference evidence="1" key="1">
    <citation type="journal article" date="2015" name="Nature">
        <title>Complex archaea that bridge the gap between prokaryotes and eukaryotes.</title>
        <authorList>
            <person name="Spang A."/>
            <person name="Saw J.H."/>
            <person name="Jorgensen S.L."/>
            <person name="Zaremba-Niedzwiedzka K."/>
            <person name="Martijn J."/>
            <person name="Lind A.E."/>
            <person name="van Eijk R."/>
            <person name="Schleper C."/>
            <person name="Guy L."/>
            <person name="Ettema T.J."/>
        </authorList>
    </citation>
    <scope>NUCLEOTIDE SEQUENCE</scope>
</reference>